<evidence type="ECO:0000313" key="2">
    <source>
        <dbReference type="EMBL" id="PNF38985.1"/>
    </source>
</evidence>
<dbReference type="SUPFAM" id="SSF141255">
    <property type="entry name" value="YccV-like"/>
    <property type="match status" value="1"/>
</dbReference>
<evidence type="ECO:0000259" key="1">
    <source>
        <dbReference type="SMART" id="SM00992"/>
    </source>
</evidence>
<dbReference type="InterPro" id="IPR011722">
    <property type="entry name" value="Hemimethylated_DNA-bd_dom"/>
</dbReference>
<dbReference type="STRING" id="105785.A0A2J7RDS3"/>
<dbReference type="PANTHER" id="PTHR48439:SF1">
    <property type="entry name" value="HEMIMETHYLATED DNA-BINDING DOMAIN-CONTAINING PROTEIN"/>
    <property type="match status" value="1"/>
</dbReference>
<dbReference type="NCBIfam" id="TIGR02097">
    <property type="entry name" value="yccV"/>
    <property type="match status" value="1"/>
</dbReference>
<sequence>MKPRCDLAECSKERYSSKRDVLPMMVMISLDYSRRQNGAPEVVENIKSFTTENYRVIPLGALTVPDDFTSTHADESPAVEVLKYREKAGYFATSLEVRNKRPLHLRYRIGQVVKHRTLGYKGVIVGWDLQAKAPESWLQHQYGSSKALRNWPHYAVLVDGGDITGSHVTYVVQKQLELMKNTEDVVFEQVRHHETKEKFEYFDGAQYIPRERLRILYPKD</sequence>
<dbReference type="InParanoid" id="A0A2J7RDS3"/>
<keyword evidence="3" id="KW-1185">Reference proteome</keyword>
<dbReference type="SMART" id="SM00992">
    <property type="entry name" value="YccV-like"/>
    <property type="match status" value="1"/>
</dbReference>
<dbReference type="PANTHER" id="PTHR48439">
    <property type="entry name" value="HEMIMETHYLATED DNA-BINDING DOMAIN-CONTAINING PROTEIN"/>
    <property type="match status" value="1"/>
</dbReference>
<comment type="caution">
    <text evidence="2">The sequence shown here is derived from an EMBL/GenBank/DDBJ whole genome shotgun (WGS) entry which is preliminary data.</text>
</comment>
<name>A0A2J7RDS3_9NEOP</name>
<dbReference type="EMBL" id="NEVH01005284">
    <property type="protein sequence ID" value="PNF38985.1"/>
    <property type="molecule type" value="Genomic_DNA"/>
</dbReference>
<dbReference type="Pfam" id="PF08755">
    <property type="entry name" value="YccV-like"/>
    <property type="match status" value="1"/>
</dbReference>
<organism evidence="2 3">
    <name type="scientific">Cryptotermes secundus</name>
    <dbReference type="NCBI Taxonomy" id="105785"/>
    <lineage>
        <taxon>Eukaryota</taxon>
        <taxon>Metazoa</taxon>
        <taxon>Ecdysozoa</taxon>
        <taxon>Arthropoda</taxon>
        <taxon>Hexapoda</taxon>
        <taxon>Insecta</taxon>
        <taxon>Pterygota</taxon>
        <taxon>Neoptera</taxon>
        <taxon>Polyneoptera</taxon>
        <taxon>Dictyoptera</taxon>
        <taxon>Blattodea</taxon>
        <taxon>Blattoidea</taxon>
        <taxon>Termitoidae</taxon>
        <taxon>Kalotermitidae</taxon>
        <taxon>Cryptotermitinae</taxon>
        <taxon>Cryptotermes</taxon>
    </lineage>
</organism>
<gene>
    <name evidence="2" type="ORF">B7P43_G05981</name>
</gene>
<dbReference type="OrthoDB" id="28868at2759"/>
<feature type="domain" description="Hemimethylated DNA-binding" evidence="1">
    <location>
        <begin position="104"/>
        <end position="210"/>
    </location>
</feature>
<proteinExistence type="predicted"/>
<dbReference type="Gene3D" id="2.30.30.390">
    <property type="entry name" value="Hemimethylated DNA-binding domain"/>
    <property type="match status" value="1"/>
</dbReference>
<dbReference type="InterPro" id="IPR036623">
    <property type="entry name" value="Hemimethylated_DNA-bd_sf"/>
</dbReference>
<dbReference type="GO" id="GO:0003677">
    <property type="term" value="F:DNA binding"/>
    <property type="evidence" value="ECO:0007669"/>
    <property type="project" value="InterPro"/>
</dbReference>
<dbReference type="InterPro" id="IPR053189">
    <property type="entry name" value="Clp_protease_adapter_ClpF"/>
</dbReference>
<reference evidence="2 3" key="1">
    <citation type="submission" date="2017-12" db="EMBL/GenBank/DDBJ databases">
        <title>Hemimetabolous genomes reveal molecular basis of termite eusociality.</title>
        <authorList>
            <person name="Harrison M.C."/>
            <person name="Jongepier E."/>
            <person name="Robertson H.M."/>
            <person name="Arning N."/>
            <person name="Bitard-Feildel T."/>
            <person name="Chao H."/>
            <person name="Childers C.P."/>
            <person name="Dinh H."/>
            <person name="Doddapaneni H."/>
            <person name="Dugan S."/>
            <person name="Gowin J."/>
            <person name="Greiner C."/>
            <person name="Han Y."/>
            <person name="Hu H."/>
            <person name="Hughes D.S.T."/>
            <person name="Huylmans A.-K."/>
            <person name="Kemena C."/>
            <person name="Kremer L.P.M."/>
            <person name="Lee S.L."/>
            <person name="Lopez-Ezquerra A."/>
            <person name="Mallet L."/>
            <person name="Monroy-Kuhn J.M."/>
            <person name="Moser A."/>
            <person name="Murali S.C."/>
            <person name="Muzny D.M."/>
            <person name="Otani S."/>
            <person name="Piulachs M.-D."/>
            <person name="Poelchau M."/>
            <person name="Qu J."/>
            <person name="Schaub F."/>
            <person name="Wada-Katsumata A."/>
            <person name="Worley K.C."/>
            <person name="Xie Q."/>
            <person name="Ylla G."/>
            <person name="Poulsen M."/>
            <person name="Gibbs R.A."/>
            <person name="Schal C."/>
            <person name="Richards S."/>
            <person name="Belles X."/>
            <person name="Korb J."/>
            <person name="Bornberg-Bauer E."/>
        </authorList>
    </citation>
    <scope>NUCLEOTIDE SEQUENCE [LARGE SCALE GENOMIC DNA]</scope>
    <source>
        <tissue evidence="2">Whole body</tissue>
    </source>
</reference>
<accession>A0A2J7RDS3</accession>
<protein>
    <recommendedName>
        <fullName evidence="1">Hemimethylated DNA-binding domain-containing protein</fullName>
    </recommendedName>
</protein>
<evidence type="ECO:0000313" key="3">
    <source>
        <dbReference type="Proteomes" id="UP000235965"/>
    </source>
</evidence>
<dbReference type="AlphaFoldDB" id="A0A2J7RDS3"/>
<dbReference type="Proteomes" id="UP000235965">
    <property type="component" value="Unassembled WGS sequence"/>
</dbReference>